<dbReference type="GO" id="GO:0006355">
    <property type="term" value="P:regulation of DNA-templated transcription"/>
    <property type="evidence" value="ECO:0007669"/>
    <property type="project" value="UniProtKB-ARBA"/>
</dbReference>
<evidence type="ECO:0000313" key="2">
    <source>
        <dbReference type="Proteomes" id="UP000705283"/>
    </source>
</evidence>
<dbReference type="EMBL" id="JADMKS010000005">
    <property type="protein sequence ID" value="MBF6637870.1"/>
    <property type="molecule type" value="Genomic_DNA"/>
</dbReference>
<reference evidence="1" key="2">
    <citation type="submission" date="2022-09" db="EMBL/GenBank/DDBJ databases">
        <title>Rouxiella aceris sp. nov., isolated from tree sap and emended description of the genus Rhouxiella.</title>
        <authorList>
            <person name="Kim I.S."/>
        </authorList>
    </citation>
    <scope>NUCLEOTIDE SEQUENCE</scope>
    <source>
        <strain evidence="1">SAP-2</strain>
    </source>
</reference>
<dbReference type="RefSeq" id="WP_152198436.1">
    <property type="nucleotide sequence ID" value="NZ_JADMKS010000005.1"/>
</dbReference>
<dbReference type="InterPro" id="IPR036388">
    <property type="entry name" value="WH-like_DNA-bd_sf"/>
</dbReference>
<name>A0AA40X3H5_9GAMM</name>
<reference evidence="1" key="1">
    <citation type="submission" date="2020-11" db="EMBL/GenBank/DDBJ databases">
        <authorList>
            <person name="Lee S.D."/>
        </authorList>
    </citation>
    <scope>NUCLEOTIDE SEQUENCE</scope>
    <source>
        <strain evidence="1">SAP-2</strain>
    </source>
</reference>
<organism evidence="1 2">
    <name type="scientific">Rouxiella silvae</name>
    <dbReference type="NCBI Taxonomy" id="1646373"/>
    <lineage>
        <taxon>Bacteria</taxon>
        <taxon>Pseudomonadati</taxon>
        <taxon>Pseudomonadota</taxon>
        <taxon>Gammaproteobacteria</taxon>
        <taxon>Enterobacterales</taxon>
        <taxon>Yersiniaceae</taxon>
        <taxon>Rouxiella</taxon>
    </lineage>
</organism>
<dbReference type="AlphaFoldDB" id="A0AA40X3H5"/>
<accession>A0AA40X3H5</accession>
<evidence type="ECO:0000313" key="1">
    <source>
        <dbReference type="EMBL" id="MBF6637870.1"/>
    </source>
</evidence>
<gene>
    <name evidence="1" type="ORF">ITX54_14500</name>
</gene>
<dbReference type="InterPro" id="IPR036390">
    <property type="entry name" value="WH_DNA-bd_sf"/>
</dbReference>
<protein>
    <submittedName>
        <fullName evidence="1">Helix-turn-helix transcriptional regulator</fullName>
    </submittedName>
</protein>
<dbReference type="Proteomes" id="UP000705283">
    <property type="component" value="Unassembled WGS sequence"/>
</dbReference>
<proteinExistence type="predicted"/>
<sequence>MSEKITLMEALDTIAPCDIEALASYMSQSESVVNAMLVNQMRKGTVRCITGQYQLTGKVVNGAPRGQQVTNVVTRQPDSVKATSEPAPAAVEKVNKEITVPAIALIRTLLRESKGEVTPRELAEAANVEQKSISGRLAKDVDKGVVTLRKDGQRSFYRWSAGVDQKPKFKAGEQQKTVAAQGSACGSMVLTNRIKYQAGNISPRNPDRPREIEFPDTITVPTSIVLTDQLKVLDATLAVSEQQVGELKGEINQKRYLLVLVEKLESHLRGANP</sequence>
<dbReference type="CDD" id="cd00090">
    <property type="entry name" value="HTH_ARSR"/>
    <property type="match status" value="1"/>
</dbReference>
<dbReference type="Gene3D" id="1.10.10.10">
    <property type="entry name" value="Winged helix-like DNA-binding domain superfamily/Winged helix DNA-binding domain"/>
    <property type="match status" value="1"/>
</dbReference>
<dbReference type="InterPro" id="IPR011991">
    <property type="entry name" value="ArsR-like_HTH"/>
</dbReference>
<comment type="caution">
    <text evidence="1">The sequence shown here is derived from an EMBL/GenBank/DDBJ whole genome shotgun (WGS) entry which is preliminary data.</text>
</comment>
<dbReference type="SUPFAM" id="SSF46785">
    <property type="entry name" value="Winged helix' DNA-binding domain"/>
    <property type="match status" value="1"/>
</dbReference>